<dbReference type="InterPro" id="IPR010695">
    <property type="entry name" value="FAIM1"/>
</dbReference>
<accession>A0A5J4NH75</accession>
<dbReference type="AlphaFoldDB" id="A0A5J4NH75"/>
<dbReference type="Proteomes" id="UP000324629">
    <property type="component" value="Unassembled WGS sequence"/>
</dbReference>
<gene>
    <name evidence="1" type="ORF">DEA37_0011965</name>
</gene>
<dbReference type="Pfam" id="PF06905">
    <property type="entry name" value="FAIM1"/>
    <property type="match status" value="1"/>
</dbReference>
<evidence type="ECO:0000313" key="2">
    <source>
        <dbReference type="Proteomes" id="UP000324629"/>
    </source>
</evidence>
<dbReference type="PANTHER" id="PTHR13088:SF3">
    <property type="entry name" value="FAS APOPTOTIC INHIBITORY MOLECULE 1"/>
    <property type="match status" value="1"/>
</dbReference>
<evidence type="ECO:0000313" key="1">
    <source>
        <dbReference type="EMBL" id="KAA3674708.1"/>
    </source>
</evidence>
<name>A0A5J4NH75_9TREM</name>
<dbReference type="GO" id="GO:1902042">
    <property type="term" value="P:negative regulation of extrinsic apoptotic signaling pathway via death domain receptors"/>
    <property type="evidence" value="ECO:0007669"/>
    <property type="project" value="TreeGrafter"/>
</dbReference>
<dbReference type="Gene3D" id="2.40.128.180">
    <property type="match status" value="1"/>
</dbReference>
<dbReference type="PANTHER" id="PTHR13088">
    <property type="entry name" value="FAS APOPTOTIC INHIBITORY MOLECULE FAIM"/>
    <property type="match status" value="1"/>
</dbReference>
<organism evidence="1 2">
    <name type="scientific">Paragonimus westermani</name>
    <dbReference type="NCBI Taxonomy" id="34504"/>
    <lineage>
        <taxon>Eukaryota</taxon>
        <taxon>Metazoa</taxon>
        <taxon>Spiralia</taxon>
        <taxon>Lophotrochozoa</taxon>
        <taxon>Platyhelminthes</taxon>
        <taxon>Trematoda</taxon>
        <taxon>Digenea</taxon>
        <taxon>Plagiorchiida</taxon>
        <taxon>Troglotremata</taxon>
        <taxon>Troglotrematidae</taxon>
        <taxon>Paragonimus</taxon>
    </lineage>
</organism>
<dbReference type="EMBL" id="QNGE01002967">
    <property type="protein sequence ID" value="KAA3674708.1"/>
    <property type="molecule type" value="Genomic_DNA"/>
</dbReference>
<keyword evidence="2" id="KW-1185">Reference proteome</keyword>
<reference evidence="1 2" key="1">
    <citation type="journal article" date="2019" name="Gigascience">
        <title>Whole-genome sequence of the oriental lung fluke Paragonimus westermani.</title>
        <authorList>
            <person name="Oey H."/>
            <person name="Zakrzewski M."/>
            <person name="Narain K."/>
            <person name="Devi K.R."/>
            <person name="Agatsuma T."/>
            <person name="Nawaratna S."/>
            <person name="Gobert G.N."/>
            <person name="Jones M.K."/>
            <person name="Ragan M.A."/>
            <person name="McManus D.P."/>
            <person name="Krause L."/>
        </authorList>
    </citation>
    <scope>NUCLEOTIDE SEQUENCE [LARGE SCALE GENOMIC DNA]</scope>
    <source>
        <strain evidence="1 2">IND2009</strain>
    </source>
</reference>
<protein>
    <submittedName>
        <fullName evidence="1">Uncharacterized protein</fullName>
    </submittedName>
</protein>
<proteinExistence type="predicted"/>
<dbReference type="InterPro" id="IPR038513">
    <property type="entry name" value="FAIM1_dom_sf"/>
</dbReference>
<comment type="caution">
    <text evidence="1">The sequence shown here is derived from an EMBL/GenBank/DDBJ whole genome shotgun (WGS) entry which is preliminary data.</text>
</comment>
<sequence length="113" mass="13078">MNSNVFSWDVLFNNVVKTIEIVHNLLSGKRKVFLDTELIYQTGYLLNLTGTDCFVIENHHCEIMISPCDMFSFDYRLMIDGKDAKSFSNAQRRKVVCWSLEHGATQHLIQFGE</sequence>